<keyword evidence="4" id="KW-0288">FMN</keyword>
<organism evidence="6 7">
    <name type="scientific">Dolosigranulum pigrum</name>
    <dbReference type="NCBI Taxonomy" id="29394"/>
    <lineage>
        <taxon>Bacteria</taxon>
        <taxon>Bacillati</taxon>
        <taxon>Bacillota</taxon>
        <taxon>Bacilli</taxon>
        <taxon>Lactobacillales</taxon>
        <taxon>Carnobacteriaceae</taxon>
        <taxon>Dolosigranulum</taxon>
    </lineage>
</organism>
<evidence type="ECO:0000256" key="1">
    <source>
        <dbReference type="ARBA" id="ARBA00003535"/>
    </source>
</evidence>
<accession>A0A1S8KQ27</accession>
<dbReference type="PANTHER" id="PTHR32332">
    <property type="entry name" value="2-NITROPROPANE DIOXYGENASE"/>
    <property type="match status" value="1"/>
</dbReference>
<dbReference type="GO" id="GO:0051213">
    <property type="term" value="F:dioxygenase activity"/>
    <property type="evidence" value="ECO:0007669"/>
    <property type="project" value="UniProtKB-KW"/>
</dbReference>
<evidence type="ECO:0000313" key="6">
    <source>
        <dbReference type="EMBL" id="OOL81829.1"/>
    </source>
</evidence>
<proteinExistence type="predicted"/>
<dbReference type="Pfam" id="PF03060">
    <property type="entry name" value="NMO"/>
    <property type="match status" value="2"/>
</dbReference>
<keyword evidence="6" id="KW-0223">Dioxygenase</keyword>
<dbReference type="EMBL" id="MUYF01000003">
    <property type="protein sequence ID" value="OOL81829.1"/>
    <property type="molecule type" value="Genomic_DNA"/>
</dbReference>
<dbReference type="GO" id="GO:0018580">
    <property type="term" value="F:nitronate monooxygenase activity"/>
    <property type="evidence" value="ECO:0007669"/>
    <property type="project" value="InterPro"/>
</dbReference>
<dbReference type="Proteomes" id="UP000190409">
    <property type="component" value="Unassembled WGS sequence"/>
</dbReference>
<evidence type="ECO:0000256" key="3">
    <source>
        <dbReference type="ARBA" id="ARBA00022630"/>
    </source>
</evidence>
<dbReference type="AlphaFoldDB" id="A0A1S8KQ27"/>
<dbReference type="InterPro" id="IPR004136">
    <property type="entry name" value="NMO"/>
</dbReference>
<evidence type="ECO:0000256" key="2">
    <source>
        <dbReference type="ARBA" id="ARBA00013457"/>
    </source>
</evidence>
<sequence>MSSITELLNIKYPIIQGGLQYISRSPLVSAVSNAGGLGVLTTGGMDKEELREQIQEVKKQTDKPFAVNLTLIQKNIEELVDVVVEENVPIVTTGAGSPKKFIPKLKENNTIILPVIAAVKHAKKMEALNVDGLIVEGQEAGGHIGQLSTFPLVRQIVKATHLPVIAAGGIGDGHGLVAALALGASGVQMGTVFLATNECPIPDSFKQAIIEADDLSTIVTGRTLGHPVRAIRNEMLQEYLELEQNNASQEELDNLVKGSLYRAIKEGDRQRGTMQAGEISGLITEIKSVAEVITSITSEAKDVLKQLELPY</sequence>
<dbReference type="RefSeq" id="WP_077863205.1">
    <property type="nucleotide sequence ID" value="NZ_CP171118.1"/>
</dbReference>
<dbReference type="Gene3D" id="3.20.20.70">
    <property type="entry name" value="Aldolase class I"/>
    <property type="match status" value="1"/>
</dbReference>
<comment type="function">
    <text evidence="1">Nitronate monooxygenase that uses molecular oxygen to catalyze the oxidative denitrification of alkyl nitronates. Acts on propionate 3-nitronate (P3N), the presumed physiological substrate. Probably functions in the detoxification of P3N, a metabolic poison produced by plants and fungi as a defense mechanism.</text>
</comment>
<comment type="caution">
    <text evidence="6">The sequence shown here is derived from an EMBL/GenBank/DDBJ whole genome shotgun (WGS) entry which is preliminary data.</text>
</comment>
<evidence type="ECO:0000256" key="4">
    <source>
        <dbReference type="ARBA" id="ARBA00022643"/>
    </source>
</evidence>
<evidence type="ECO:0000256" key="5">
    <source>
        <dbReference type="ARBA" id="ARBA00023002"/>
    </source>
</evidence>
<dbReference type="InterPro" id="IPR013785">
    <property type="entry name" value="Aldolase_TIM"/>
</dbReference>
<keyword evidence="3" id="KW-0285">Flavoprotein</keyword>
<keyword evidence="5" id="KW-0560">Oxidoreductase</keyword>
<name>A0A1S8KQ27_9LACT</name>
<evidence type="ECO:0000313" key="7">
    <source>
        <dbReference type="Proteomes" id="UP000190409"/>
    </source>
</evidence>
<dbReference type="SUPFAM" id="SSF51412">
    <property type="entry name" value="Inosine monophosphate dehydrogenase (IMPDH)"/>
    <property type="match status" value="1"/>
</dbReference>
<protein>
    <recommendedName>
        <fullName evidence="2">Probable nitronate monooxygenase</fullName>
    </recommendedName>
</protein>
<dbReference type="PANTHER" id="PTHR32332:SF20">
    <property type="entry name" value="2-NITROPROPANE DIOXYGENASE-LIKE PROTEIN"/>
    <property type="match status" value="1"/>
</dbReference>
<reference evidence="6 7" key="1">
    <citation type="submission" date="2017-01" db="EMBL/GenBank/DDBJ databases">
        <title>Complete Genome Sequence of Dolosigranulum pigrum isolated from a Patient with interstitial lung disease.</title>
        <authorList>
            <person name="Mukhopadhyay R."/>
            <person name="Joaquin J."/>
            <person name="Hogue R."/>
            <person name="Fitzgerald S."/>
            <person name="Jospin G."/>
            <person name="Eisen J.A."/>
            <person name="Chaturvedi V."/>
        </authorList>
    </citation>
    <scope>NUCLEOTIDE SEQUENCE [LARGE SCALE GENOMIC DNA]</scope>
    <source>
        <strain evidence="6 7">15S00348</strain>
    </source>
</reference>
<dbReference type="CDD" id="cd04730">
    <property type="entry name" value="NPD_like"/>
    <property type="match status" value="1"/>
</dbReference>
<gene>
    <name evidence="6" type="ORF">BWX42_09065</name>
</gene>